<dbReference type="InterPro" id="IPR012340">
    <property type="entry name" value="NA-bd_OB-fold"/>
</dbReference>
<dbReference type="InterPro" id="IPR011344">
    <property type="entry name" value="ssDNA-bd"/>
</dbReference>
<sequence length="115" mass="12937">MQQNNIFVGNLAAPLEMKGENDKLICKFTLIANEYIGKDLSTNESKYREVSIRFTGFGKVATRLEKALLVGDQVIASFSISNNNYEREGKMVYGHNFIVQDFQLGAPGKARKERT</sequence>
<dbReference type="SUPFAM" id="SSF50249">
    <property type="entry name" value="Nucleic acid-binding proteins"/>
    <property type="match status" value="1"/>
</dbReference>
<geneLocation type="plasmid" evidence="4">
    <name>plasmid_59kb</name>
</geneLocation>
<dbReference type="KEGG" id="ypi:YpsIP31758_A0009"/>
<dbReference type="GO" id="GO:0006260">
    <property type="term" value="P:DNA replication"/>
    <property type="evidence" value="ECO:0007669"/>
    <property type="project" value="InterPro"/>
</dbReference>
<dbReference type="InterPro" id="IPR000424">
    <property type="entry name" value="Primosome_PriB/ssb"/>
</dbReference>
<proteinExistence type="predicted"/>
<dbReference type="PIRSF" id="PIRSF002070">
    <property type="entry name" value="SSB"/>
    <property type="match status" value="1"/>
</dbReference>
<evidence type="ECO:0000256" key="1">
    <source>
        <dbReference type="ARBA" id="ARBA00023125"/>
    </source>
</evidence>
<dbReference type="AlphaFoldDB" id="A0A0U1QT65"/>
<evidence type="ECO:0000313" key="4">
    <source>
        <dbReference type="Proteomes" id="UP000002412"/>
    </source>
</evidence>
<reference evidence="3 4" key="1">
    <citation type="journal article" date="2007" name="PLoS Genet.">
        <title>The complete genome sequence of Yersinia pseudotuberculosis IP31758, the causative agent of Far East scarlet-like fever.</title>
        <authorList>
            <person name="Eppinger M."/>
            <person name="Rosovitz M.J."/>
            <person name="Fricke W.F."/>
            <person name="Rasko D.A."/>
            <person name="Kokorina G."/>
            <person name="Fayolle C."/>
            <person name="Lindler L.E."/>
            <person name="Carniel E."/>
            <person name="Ravel J."/>
        </authorList>
    </citation>
    <scope>NUCLEOTIDE SEQUENCE [LARGE SCALE GENOMIC DNA]</scope>
    <source>
        <strain evidence="3 4">IP 31758</strain>
        <plasmid evidence="4">Plasmid plasmid_59kb</plasmid>
    </source>
</reference>
<organism evidence="3 4">
    <name type="scientific">Yersinia pseudotuberculosis serotype O:1b (strain IP 31758)</name>
    <dbReference type="NCBI Taxonomy" id="349747"/>
    <lineage>
        <taxon>Bacteria</taxon>
        <taxon>Pseudomonadati</taxon>
        <taxon>Pseudomonadota</taxon>
        <taxon>Gammaproteobacteria</taxon>
        <taxon>Enterobacterales</taxon>
        <taxon>Yersiniaceae</taxon>
        <taxon>Yersinia</taxon>
    </lineage>
</organism>
<dbReference type="RefSeq" id="WP_011988418.1">
    <property type="nucleotide sequence ID" value="NC_009704.1"/>
</dbReference>
<dbReference type="EMBL" id="CP000718">
    <property type="protein sequence ID" value="ABS45574.1"/>
    <property type="molecule type" value="Genomic_DNA"/>
</dbReference>
<dbReference type="Gene3D" id="2.40.50.140">
    <property type="entry name" value="Nucleic acid-binding proteins"/>
    <property type="match status" value="1"/>
</dbReference>
<dbReference type="PROSITE" id="PS50935">
    <property type="entry name" value="SSB"/>
    <property type="match status" value="1"/>
</dbReference>
<name>A0A0U1QT65_YERP3</name>
<dbReference type="HOGENOM" id="CLU_2108101_0_0_6"/>
<keyword evidence="1 2" id="KW-0238">DNA-binding</keyword>
<gene>
    <name evidence="3" type="ordered locus">YpsIP31758_A0009</name>
</gene>
<protein>
    <recommendedName>
        <fullName evidence="2">Single-stranded DNA-binding protein</fullName>
    </recommendedName>
</protein>
<evidence type="ECO:0000313" key="3">
    <source>
        <dbReference type="EMBL" id="ABS45574.1"/>
    </source>
</evidence>
<dbReference type="Pfam" id="PF00436">
    <property type="entry name" value="SSB"/>
    <property type="match status" value="1"/>
</dbReference>
<dbReference type="Proteomes" id="UP000002412">
    <property type="component" value="Plasmid p_59kb"/>
</dbReference>
<accession>A0A0U1QT65</accession>
<keyword evidence="3" id="KW-0614">Plasmid</keyword>
<dbReference type="GO" id="GO:0003697">
    <property type="term" value="F:single-stranded DNA binding"/>
    <property type="evidence" value="ECO:0007669"/>
    <property type="project" value="InterPro"/>
</dbReference>
<evidence type="ECO:0000256" key="2">
    <source>
        <dbReference type="PIRNR" id="PIRNR002070"/>
    </source>
</evidence>